<dbReference type="PANTHER" id="PTHR35132:SF1">
    <property type="entry name" value="SERINE_ARGININE REPETITIVE MATRIX-LIKE PROTEIN"/>
    <property type="match status" value="1"/>
</dbReference>
<feature type="region of interest" description="Disordered" evidence="1">
    <location>
        <begin position="1"/>
        <end position="22"/>
    </location>
</feature>
<dbReference type="AlphaFoldDB" id="A0A834G757"/>
<dbReference type="PANTHER" id="PTHR35132">
    <property type="entry name" value="SERINE/ARGININE REPETITIVE MATRIX-LIKE PROTEIN"/>
    <property type="match status" value="1"/>
</dbReference>
<evidence type="ECO:0000313" key="3">
    <source>
        <dbReference type="Proteomes" id="UP000626092"/>
    </source>
</evidence>
<evidence type="ECO:0000313" key="2">
    <source>
        <dbReference type="EMBL" id="KAF7121203.1"/>
    </source>
</evidence>
<feature type="region of interest" description="Disordered" evidence="1">
    <location>
        <begin position="61"/>
        <end position="99"/>
    </location>
</feature>
<feature type="compositionally biased region" description="Low complexity" evidence="1">
    <location>
        <begin position="90"/>
        <end position="99"/>
    </location>
</feature>
<feature type="compositionally biased region" description="Basic and acidic residues" evidence="1">
    <location>
        <begin position="233"/>
        <end position="242"/>
    </location>
</feature>
<evidence type="ECO:0000256" key="1">
    <source>
        <dbReference type="SAM" id="MobiDB-lite"/>
    </source>
</evidence>
<accession>A0A834G757</accession>
<sequence>MPHTLTPSTSRRRTSTDSANSPEFEFWKVLNPSLPQPDLLSADELFVNGVLLPLHLLHLHPNHDPPDNPQPATENPDPEPKPISDPGPGPELSSLLPDPAAAALGVSKRWIDMFKKSDRKDESCKEKEKKKDRKGKGGGGVSGAELNIYLWPFSRSRSAGNGGTRPRTTAAARKVSSAPCSRSNSAGESKTRRSIPSPSRVGVHLGRSSPVWKVRRGGVGGGRSFDPVAVVRSQKDGNETGRKRTSAPADGGGGGGGGGSKARALNLNVPMCIGYRQHLSCRSDGSGAVNVAAGGGGGSGHGGDGGRGGNLFNLRSFFTKKVY</sequence>
<feature type="compositionally biased region" description="Gly residues" evidence="1">
    <location>
        <begin position="250"/>
        <end position="260"/>
    </location>
</feature>
<dbReference type="EMBL" id="WJXA01000013">
    <property type="protein sequence ID" value="KAF7121203.1"/>
    <property type="molecule type" value="Genomic_DNA"/>
</dbReference>
<gene>
    <name evidence="2" type="ORF">RHSIM_Rhsim13G0149900</name>
</gene>
<feature type="compositionally biased region" description="Basic and acidic residues" evidence="1">
    <location>
        <begin position="117"/>
        <end position="129"/>
    </location>
</feature>
<proteinExistence type="predicted"/>
<feature type="compositionally biased region" description="Polar residues" evidence="1">
    <location>
        <begin position="178"/>
        <end position="188"/>
    </location>
</feature>
<dbReference type="Proteomes" id="UP000626092">
    <property type="component" value="Unassembled WGS sequence"/>
</dbReference>
<feature type="region of interest" description="Disordered" evidence="1">
    <location>
        <begin position="117"/>
        <end position="141"/>
    </location>
</feature>
<keyword evidence="3" id="KW-1185">Reference proteome</keyword>
<feature type="region of interest" description="Disordered" evidence="1">
    <location>
        <begin position="154"/>
        <end position="261"/>
    </location>
</feature>
<protein>
    <submittedName>
        <fullName evidence="2">Uncharacterized protein</fullName>
    </submittedName>
</protein>
<dbReference type="OrthoDB" id="1933735at2759"/>
<reference evidence="2" key="1">
    <citation type="submission" date="2019-11" db="EMBL/GenBank/DDBJ databases">
        <authorList>
            <person name="Liu Y."/>
            <person name="Hou J."/>
            <person name="Li T.-Q."/>
            <person name="Guan C.-H."/>
            <person name="Wu X."/>
            <person name="Wu H.-Z."/>
            <person name="Ling F."/>
            <person name="Zhang R."/>
            <person name="Shi X.-G."/>
            <person name="Ren J.-P."/>
            <person name="Chen E.-F."/>
            <person name="Sun J.-M."/>
        </authorList>
    </citation>
    <scope>NUCLEOTIDE SEQUENCE</scope>
    <source>
        <strain evidence="2">Adult_tree_wgs_1</strain>
        <tissue evidence="2">Leaves</tissue>
    </source>
</reference>
<comment type="caution">
    <text evidence="2">The sequence shown here is derived from an EMBL/GenBank/DDBJ whole genome shotgun (WGS) entry which is preliminary data.</text>
</comment>
<organism evidence="2 3">
    <name type="scientific">Rhododendron simsii</name>
    <name type="common">Sims's rhododendron</name>
    <dbReference type="NCBI Taxonomy" id="118357"/>
    <lineage>
        <taxon>Eukaryota</taxon>
        <taxon>Viridiplantae</taxon>
        <taxon>Streptophyta</taxon>
        <taxon>Embryophyta</taxon>
        <taxon>Tracheophyta</taxon>
        <taxon>Spermatophyta</taxon>
        <taxon>Magnoliopsida</taxon>
        <taxon>eudicotyledons</taxon>
        <taxon>Gunneridae</taxon>
        <taxon>Pentapetalae</taxon>
        <taxon>asterids</taxon>
        <taxon>Ericales</taxon>
        <taxon>Ericaceae</taxon>
        <taxon>Ericoideae</taxon>
        <taxon>Rhodoreae</taxon>
        <taxon>Rhododendron</taxon>
    </lineage>
</organism>
<name>A0A834G757_RHOSS</name>